<protein>
    <submittedName>
        <fullName evidence="8">Radical SAM protein</fullName>
    </submittedName>
</protein>
<proteinExistence type="inferred from homology"/>
<keyword evidence="5" id="KW-0411">Iron-sulfur</keyword>
<evidence type="ECO:0000259" key="7">
    <source>
        <dbReference type="PROSITE" id="PS51918"/>
    </source>
</evidence>
<evidence type="ECO:0000256" key="6">
    <source>
        <dbReference type="ARBA" id="ARBA00023601"/>
    </source>
</evidence>
<dbReference type="SFLD" id="SFLDS00029">
    <property type="entry name" value="Radical_SAM"/>
    <property type="match status" value="1"/>
</dbReference>
<organism evidence="8 9">
    <name type="scientific">Brachyspira aalborgi</name>
    <dbReference type="NCBI Taxonomy" id="29522"/>
    <lineage>
        <taxon>Bacteria</taxon>
        <taxon>Pseudomonadati</taxon>
        <taxon>Spirochaetota</taxon>
        <taxon>Spirochaetia</taxon>
        <taxon>Brachyspirales</taxon>
        <taxon>Brachyspiraceae</taxon>
        <taxon>Brachyspira</taxon>
    </lineage>
</organism>
<evidence type="ECO:0000256" key="2">
    <source>
        <dbReference type="ARBA" id="ARBA00022691"/>
    </source>
</evidence>
<dbReference type="GO" id="GO:0046872">
    <property type="term" value="F:metal ion binding"/>
    <property type="evidence" value="ECO:0007669"/>
    <property type="project" value="UniProtKB-KW"/>
</dbReference>
<comment type="caution">
    <text evidence="8">The sequence shown here is derived from an EMBL/GenBank/DDBJ whole genome shotgun (WGS) entry which is preliminary data.</text>
</comment>
<name>A0A5C8DXL8_9SPIR</name>
<dbReference type="Proteomes" id="UP000324707">
    <property type="component" value="Unassembled WGS sequence"/>
</dbReference>
<dbReference type="SUPFAM" id="SSF102114">
    <property type="entry name" value="Radical SAM enzymes"/>
    <property type="match status" value="1"/>
</dbReference>
<dbReference type="InterPro" id="IPR023867">
    <property type="entry name" value="Sulphatase_maturase_rSAM"/>
</dbReference>
<reference evidence="8 9" key="1">
    <citation type="journal article" date="1992" name="Lakartidningen">
        <title>[Penicillin V and not amoxicillin is the first choice preparation in acute otitis].</title>
        <authorList>
            <person name="Kamme C."/>
            <person name="Lundgren K."/>
            <person name="Prellner K."/>
        </authorList>
    </citation>
    <scope>NUCLEOTIDE SEQUENCE [LARGE SCALE GENOMIC DNA]</scope>
    <source>
        <strain evidence="8 9">PC5538III-lc</strain>
    </source>
</reference>
<dbReference type="GO" id="GO:0051536">
    <property type="term" value="F:iron-sulfur cluster binding"/>
    <property type="evidence" value="ECO:0007669"/>
    <property type="project" value="UniProtKB-KW"/>
</dbReference>
<dbReference type="Pfam" id="PF04055">
    <property type="entry name" value="Radical_SAM"/>
    <property type="match status" value="1"/>
</dbReference>
<evidence type="ECO:0000313" key="8">
    <source>
        <dbReference type="EMBL" id="TXJ29973.1"/>
    </source>
</evidence>
<dbReference type="InterPro" id="IPR058240">
    <property type="entry name" value="rSAM_sf"/>
</dbReference>
<evidence type="ECO:0000256" key="3">
    <source>
        <dbReference type="ARBA" id="ARBA00022723"/>
    </source>
</evidence>
<dbReference type="InterPro" id="IPR007197">
    <property type="entry name" value="rSAM"/>
</dbReference>
<dbReference type="PROSITE" id="PS51918">
    <property type="entry name" value="RADICAL_SAM"/>
    <property type="match status" value="1"/>
</dbReference>
<evidence type="ECO:0000313" key="9">
    <source>
        <dbReference type="Proteomes" id="UP000324707"/>
    </source>
</evidence>
<sequence length="343" mass="40438">MEVCSYTFNDPKTVLLKLNGNKCNMNCLYCSEIIKDFRDEQIKFNFDNIINIISTLPKDTHIIFHGGEPTLIGIDNIDKILSHIKKLNFEKKPSIQTNGYLNNEWVDYFYHNKNDLDLSVSLDGDFKSNYFRIINKENSFNKVDNFLHSIDSKNIKFRCIATINSKSYNSVNSIMKYFSGFKNIKFLKLNPCFDIDDNGLKEWAITPKQYLKALKNAFNYMIKYKTYNNFKLDPITDIISGLNSHVNKFMIKCNKFYSIYSDGSIRYCDAMHTYEKSETIFDSYPKYIEGEIEYCKECSMLKLCSGGCPSIINIYKKYNRDLLIEYCQYRMEIKKYILYYLNK</sequence>
<dbReference type="InterPro" id="IPR013785">
    <property type="entry name" value="Aldolase_TIM"/>
</dbReference>
<keyword evidence="2" id="KW-0949">S-adenosyl-L-methionine</keyword>
<accession>A0A5C8DXL8</accession>
<dbReference type="SFLD" id="SFLDG01067">
    <property type="entry name" value="SPASM/twitch_domain_containing"/>
    <property type="match status" value="1"/>
</dbReference>
<dbReference type="PANTHER" id="PTHR43273:SF3">
    <property type="entry name" value="ANAEROBIC SULFATASE-MATURATING ENZYME HOMOLOG ASLB-RELATED"/>
    <property type="match status" value="1"/>
</dbReference>
<feature type="domain" description="Radical SAM core" evidence="7">
    <location>
        <begin position="8"/>
        <end position="231"/>
    </location>
</feature>
<evidence type="ECO:0000256" key="1">
    <source>
        <dbReference type="ARBA" id="ARBA00001966"/>
    </source>
</evidence>
<gene>
    <name evidence="8" type="ORF">EPJ69_12115</name>
</gene>
<dbReference type="PANTHER" id="PTHR43273">
    <property type="entry name" value="ANAEROBIC SULFATASE-MATURATING ENZYME HOMOLOG ASLB-RELATED"/>
    <property type="match status" value="1"/>
</dbReference>
<dbReference type="Gene3D" id="3.20.20.70">
    <property type="entry name" value="Aldolase class I"/>
    <property type="match status" value="1"/>
</dbReference>
<evidence type="ECO:0000256" key="5">
    <source>
        <dbReference type="ARBA" id="ARBA00023014"/>
    </source>
</evidence>
<dbReference type="GO" id="GO:0016491">
    <property type="term" value="F:oxidoreductase activity"/>
    <property type="evidence" value="ECO:0007669"/>
    <property type="project" value="InterPro"/>
</dbReference>
<keyword evidence="3" id="KW-0479">Metal-binding</keyword>
<keyword evidence="4" id="KW-0408">Iron</keyword>
<dbReference type="AlphaFoldDB" id="A0A5C8DXL8"/>
<dbReference type="EMBL" id="SAXX01000025">
    <property type="protein sequence ID" value="TXJ29973.1"/>
    <property type="molecule type" value="Genomic_DNA"/>
</dbReference>
<evidence type="ECO:0000256" key="4">
    <source>
        <dbReference type="ARBA" id="ARBA00023004"/>
    </source>
</evidence>
<dbReference type="CDD" id="cd01335">
    <property type="entry name" value="Radical_SAM"/>
    <property type="match status" value="1"/>
</dbReference>
<comment type="similarity">
    <text evidence="6">Belongs to the radical SAM superfamily. Anaerobic sulfatase-maturating enzyme family.</text>
</comment>
<comment type="cofactor">
    <cofactor evidence="1">
        <name>[4Fe-4S] cluster</name>
        <dbReference type="ChEBI" id="CHEBI:49883"/>
    </cofactor>
</comment>